<comment type="caution">
    <text evidence="2">The sequence shown here is derived from an EMBL/GenBank/DDBJ whole genome shotgun (WGS) entry which is preliminary data.</text>
</comment>
<dbReference type="Proteomes" id="UP000094526">
    <property type="component" value="Unassembled WGS sequence"/>
</dbReference>
<dbReference type="EMBL" id="LGRB01000015">
    <property type="protein sequence ID" value="OCT46729.1"/>
    <property type="molecule type" value="Genomic_DNA"/>
</dbReference>
<evidence type="ECO:0000313" key="2">
    <source>
        <dbReference type="EMBL" id="OCT46729.1"/>
    </source>
</evidence>
<feature type="compositionally biased region" description="Polar residues" evidence="1">
    <location>
        <begin position="32"/>
        <end position="51"/>
    </location>
</feature>
<evidence type="ECO:0000256" key="1">
    <source>
        <dbReference type="SAM" id="MobiDB-lite"/>
    </source>
</evidence>
<feature type="compositionally biased region" description="Basic and acidic residues" evidence="1">
    <location>
        <begin position="57"/>
        <end position="67"/>
    </location>
</feature>
<dbReference type="VEuPathDB" id="FungiDB:CLCR_11256"/>
<organism evidence="2 3">
    <name type="scientific">Cladophialophora carrionii</name>
    <dbReference type="NCBI Taxonomy" id="86049"/>
    <lineage>
        <taxon>Eukaryota</taxon>
        <taxon>Fungi</taxon>
        <taxon>Dikarya</taxon>
        <taxon>Ascomycota</taxon>
        <taxon>Pezizomycotina</taxon>
        <taxon>Eurotiomycetes</taxon>
        <taxon>Chaetothyriomycetidae</taxon>
        <taxon>Chaetothyriales</taxon>
        <taxon>Herpotrichiellaceae</taxon>
        <taxon>Cladophialophora</taxon>
    </lineage>
</organism>
<protein>
    <submittedName>
        <fullName evidence="2">Uncharacterized protein</fullName>
    </submittedName>
</protein>
<reference evidence="3" key="1">
    <citation type="submission" date="2015-07" db="EMBL/GenBank/DDBJ databases">
        <authorList>
            <person name="Teixeira M.M."/>
            <person name="Souza R.C."/>
            <person name="Almeida L.G."/>
            <person name="Vicente V.A."/>
            <person name="de Hoog S."/>
            <person name="Bocca A.L."/>
            <person name="de Almeida S.R."/>
            <person name="Vasconcelos A.T."/>
            <person name="Felipe M.S."/>
        </authorList>
    </citation>
    <scope>NUCLEOTIDE SEQUENCE [LARGE SCALE GENOMIC DNA]</scope>
    <source>
        <strain evidence="3">KSF</strain>
    </source>
</reference>
<proteinExistence type="predicted"/>
<gene>
    <name evidence="2" type="ORF">CLCR_11256</name>
</gene>
<accession>A0A1C1CDZ1</accession>
<name>A0A1C1CDZ1_9EURO</name>
<feature type="region of interest" description="Disordered" evidence="1">
    <location>
        <begin position="1"/>
        <end position="67"/>
    </location>
</feature>
<sequence length="67" mass="7188">MASGSTKTLNFVRPLEATRETALAPVPKEMHTTQTSKAASDTVLLPSQQSEAAAFSDQRREKSAPIT</sequence>
<evidence type="ECO:0000313" key="3">
    <source>
        <dbReference type="Proteomes" id="UP000094526"/>
    </source>
</evidence>
<keyword evidence="3" id="KW-1185">Reference proteome</keyword>
<dbReference type="AlphaFoldDB" id="A0A1C1CDZ1"/>